<reference evidence="9" key="1">
    <citation type="submission" date="2018-05" db="EMBL/GenBank/DDBJ databases">
        <authorList>
            <person name="Lanie J.A."/>
            <person name="Ng W.-L."/>
            <person name="Kazmierczak K.M."/>
            <person name="Andrzejewski T.M."/>
            <person name="Davidsen T.M."/>
            <person name="Wayne K.J."/>
            <person name="Tettelin H."/>
            <person name="Glass J.I."/>
            <person name="Rusch D."/>
            <person name="Podicherti R."/>
            <person name="Tsui H.-C.T."/>
            <person name="Winkler M.E."/>
        </authorList>
    </citation>
    <scope>NUCLEOTIDE SEQUENCE</scope>
</reference>
<evidence type="ECO:0000259" key="8">
    <source>
        <dbReference type="PROSITE" id="PS50850"/>
    </source>
</evidence>
<evidence type="ECO:0000313" key="9">
    <source>
        <dbReference type="EMBL" id="SVD40555.1"/>
    </source>
</evidence>
<comment type="subcellular location">
    <subcellularLocation>
        <location evidence="1">Cell membrane</location>
        <topology evidence="1">Multi-pass membrane protein</topology>
    </subcellularLocation>
</comment>
<keyword evidence="2" id="KW-0813">Transport</keyword>
<dbReference type="AlphaFoldDB" id="A0A382V3F1"/>
<dbReference type="InterPro" id="IPR020846">
    <property type="entry name" value="MFS_dom"/>
</dbReference>
<proteinExistence type="predicted"/>
<dbReference type="InterPro" id="IPR036259">
    <property type="entry name" value="MFS_trans_sf"/>
</dbReference>
<dbReference type="SUPFAM" id="SSF103473">
    <property type="entry name" value="MFS general substrate transporter"/>
    <property type="match status" value="1"/>
</dbReference>
<evidence type="ECO:0000256" key="2">
    <source>
        <dbReference type="ARBA" id="ARBA00022448"/>
    </source>
</evidence>
<dbReference type="EMBL" id="UINC01148581">
    <property type="protein sequence ID" value="SVD40555.1"/>
    <property type="molecule type" value="Genomic_DNA"/>
</dbReference>
<name>A0A382V3F1_9ZZZZ</name>
<dbReference type="GO" id="GO:0005886">
    <property type="term" value="C:plasma membrane"/>
    <property type="evidence" value="ECO:0007669"/>
    <property type="project" value="UniProtKB-SubCell"/>
</dbReference>
<feature type="transmembrane region" description="Helical" evidence="7">
    <location>
        <begin position="135"/>
        <end position="156"/>
    </location>
</feature>
<sequence length="190" mass="20709">MRILISNPRFRLVWISWLFGTLVGNAIQMTQGWLALDLTDSPFWVGTVAGFTGLIFIIFCTLGGVLADKFKKLKILLLGYASVSVVFFSMALLISLGSMSITFLIIFSIVMAALEALKLPSYLSVIADLVDKESLLSANASNFIAIGTSGILGPVIAGQLIKHFGMDYVYYFGSVVYILISFLLVKLAFS</sequence>
<evidence type="ECO:0000256" key="3">
    <source>
        <dbReference type="ARBA" id="ARBA00022475"/>
    </source>
</evidence>
<dbReference type="Gene3D" id="1.20.1250.20">
    <property type="entry name" value="MFS general substrate transporter like domains"/>
    <property type="match status" value="1"/>
</dbReference>
<dbReference type="InterPro" id="IPR010290">
    <property type="entry name" value="TM_effector"/>
</dbReference>
<keyword evidence="4 7" id="KW-0812">Transmembrane</keyword>
<keyword evidence="5 7" id="KW-1133">Transmembrane helix</keyword>
<dbReference type="PANTHER" id="PTHR23513">
    <property type="entry name" value="INTEGRAL MEMBRANE EFFLUX PROTEIN-RELATED"/>
    <property type="match status" value="1"/>
</dbReference>
<feature type="domain" description="Major facilitator superfamily (MFS) profile" evidence="8">
    <location>
        <begin position="9"/>
        <end position="190"/>
    </location>
</feature>
<dbReference type="Pfam" id="PF05977">
    <property type="entry name" value="MFS_3"/>
    <property type="match status" value="1"/>
</dbReference>
<evidence type="ECO:0000256" key="7">
    <source>
        <dbReference type="SAM" id="Phobius"/>
    </source>
</evidence>
<evidence type="ECO:0000256" key="4">
    <source>
        <dbReference type="ARBA" id="ARBA00022692"/>
    </source>
</evidence>
<evidence type="ECO:0000256" key="1">
    <source>
        <dbReference type="ARBA" id="ARBA00004651"/>
    </source>
</evidence>
<feature type="non-terminal residue" evidence="9">
    <location>
        <position position="190"/>
    </location>
</feature>
<feature type="transmembrane region" description="Helical" evidence="7">
    <location>
        <begin position="75"/>
        <end position="95"/>
    </location>
</feature>
<feature type="transmembrane region" description="Helical" evidence="7">
    <location>
        <begin position="168"/>
        <end position="189"/>
    </location>
</feature>
<dbReference type="PANTHER" id="PTHR23513:SF6">
    <property type="entry name" value="MAJOR FACILITATOR SUPERFAMILY ASSOCIATED DOMAIN-CONTAINING PROTEIN"/>
    <property type="match status" value="1"/>
</dbReference>
<keyword evidence="6 7" id="KW-0472">Membrane</keyword>
<accession>A0A382V3F1</accession>
<feature type="transmembrane region" description="Helical" evidence="7">
    <location>
        <begin position="101"/>
        <end position="123"/>
    </location>
</feature>
<dbReference type="PROSITE" id="PS50850">
    <property type="entry name" value="MFS"/>
    <property type="match status" value="1"/>
</dbReference>
<feature type="transmembrane region" description="Helical" evidence="7">
    <location>
        <begin position="12"/>
        <end position="31"/>
    </location>
</feature>
<evidence type="ECO:0000256" key="6">
    <source>
        <dbReference type="ARBA" id="ARBA00023136"/>
    </source>
</evidence>
<organism evidence="9">
    <name type="scientific">marine metagenome</name>
    <dbReference type="NCBI Taxonomy" id="408172"/>
    <lineage>
        <taxon>unclassified sequences</taxon>
        <taxon>metagenomes</taxon>
        <taxon>ecological metagenomes</taxon>
    </lineage>
</organism>
<gene>
    <name evidence="9" type="ORF">METZ01_LOCUS393409</name>
</gene>
<dbReference type="GO" id="GO:0022857">
    <property type="term" value="F:transmembrane transporter activity"/>
    <property type="evidence" value="ECO:0007669"/>
    <property type="project" value="InterPro"/>
</dbReference>
<protein>
    <recommendedName>
        <fullName evidence="8">Major facilitator superfamily (MFS) profile domain-containing protein</fullName>
    </recommendedName>
</protein>
<feature type="transmembrane region" description="Helical" evidence="7">
    <location>
        <begin position="43"/>
        <end position="66"/>
    </location>
</feature>
<keyword evidence="3" id="KW-1003">Cell membrane</keyword>
<evidence type="ECO:0000256" key="5">
    <source>
        <dbReference type="ARBA" id="ARBA00022989"/>
    </source>
</evidence>